<dbReference type="RefSeq" id="WP_098164859.1">
    <property type="nucleotide sequence ID" value="NZ_NUEH01000055.1"/>
</dbReference>
<reference evidence="1" key="1">
    <citation type="submission" date="2017-09" db="EMBL/GenBank/DDBJ databases">
        <title>Large-scale bioinformatics analysis of Bacillus genomes uncovers conserved roles of natural products in bacterial physiology.</title>
        <authorList>
            <consortium name="Agbiome Team Llc"/>
            <person name="Bleich R.M."/>
            <person name="Kirk G.J."/>
            <person name="Santa Maria K.C."/>
            <person name="Allen S.E."/>
            <person name="Farag S."/>
            <person name="Shank E.A."/>
            <person name="Bowers A."/>
        </authorList>
    </citation>
    <scope>NUCLEOTIDE SEQUENCE</scope>
    <source>
        <strain evidence="1">AFS005430</strain>
    </source>
</reference>
<dbReference type="EMBL" id="NUEH01000055">
    <property type="protein sequence ID" value="PEI83407.1"/>
    <property type="molecule type" value="Genomic_DNA"/>
</dbReference>
<name>A0AB73QUB8_9BACI</name>
<organism evidence="1">
    <name type="scientific">Bacillus toyonensis</name>
    <dbReference type="NCBI Taxonomy" id="155322"/>
    <lineage>
        <taxon>Bacteria</taxon>
        <taxon>Bacillati</taxon>
        <taxon>Bacillota</taxon>
        <taxon>Bacilli</taxon>
        <taxon>Bacillales</taxon>
        <taxon>Bacillaceae</taxon>
        <taxon>Bacillus</taxon>
        <taxon>Bacillus cereus group</taxon>
    </lineage>
</organism>
<dbReference type="Proteomes" id="UP000220969">
    <property type="component" value="Unassembled WGS sequence"/>
</dbReference>
<proteinExistence type="predicted"/>
<gene>
    <name evidence="1" type="ORF">CN678_24090</name>
</gene>
<dbReference type="AlphaFoldDB" id="A0AB73QUB8"/>
<comment type="caution">
    <text evidence="1">The sequence shown here is derived from an EMBL/GenBank/DDBJ whole genome shotgun (WGS) entry which is preliminary data.</text>
</comment>
<protein>
    <submittedName>
        <fullName evidence="1">Uncharacterized protein</fullName>
    </submittedName>
</protein>
<evidence type="ECO:0000313" key="1">
    <source>
        <dbReference type="EMBL" id="PEI83407.1"/>
    </source>
</evidence>
<sequence length="302" mass="34690">MPSIIEGLNWQRIMEAGASGLGSSVAEEVIKGMFSNNNNTEQLLIQAVGEVCDRVKKIVDQAFIKEYVADCNSIASRLAAYPGSKDVTILQRIYDEGSNLVYRLRNFDTFESITTENYICTLHLMTVKALSEYKDKDKDFSGYKDTLKRLGREYADWCEPRSERLNDFARASVGDLQSSSLSVGVREGYFIKDISTFSDIPELYFSYMFSDEWYVSDETMWKVYSSEGLKLTDRSWYNLQQVVFYKVTLTEKGKSAREFLEAYNKAHTKATQFRNDFLNERLSTTNAMKESILSACKTWRNL</sequence>
<accession>A0AB73QUB8</accession>